<dbReference type="EMBL" id="BKDJ01000008">
    <property type="protein sequence ID" value="GER23249.1"/>
    <property type="molecule type" value="Genomic_DNA"/>
</dbReference>
<evidence type="ECO:0000313" key="2">
    <source>
        <dbReference type="EMBL" id="GER23249.1"/>
    </source>
</evidence>
<proteinExistence type="predicted"/>
<evidence type="ECO:0000313" key="3">
    <source>
        <dbReference type="Proteomes" id="UP000325307"/>
    </source>
</evidence>
<accession>A0A5A7NRA7</accession>
<comment type="caution">
    <text evidence="2">The sequence shown here is derived from an EMBL/GenBank/DDBJ whole genome shotgun (WGS) entry which is preliminary data.</text>
</comment>
<dbReference type="Proteomes" id="UP000325307">
    <property type="component" value="Unassembled WGS sequence"/>
</dbReference>
<feature type="compositionally biased region" description="Low complexity" evidence="1">
    <location>
        <begin position="16"/>
        <end position="25"/>
    </location>
</feature>
<dbReference type="AlphaFoldDB" id="A0A5A7NRA7"/>
<protein>
    <submittedName>
        <fullName evidence="2">Uncharacterized protein</fullName>
    </submittedName>
</protein>
<sequence>MGLSNIIRNAAERFTGRTTGTTSGRTGTGGLGTSRGTGTGRLGGGGIGGTIRNLLRRR</sequence>
<feature type="region of interest" description="Disordered" evidence="1">
    <location>
        <begin position="1"/>
        <end position="58"/>
    </location>
</feature>
<dbReference type="RefSeq" id="WP_172627349.1">
    <property type="nucleotide sequence ID" value="NZ_BKDJ01000008.1"/>
</dbReference>
<evidence type="ECO:0000256" key="1">
    <source>
        <dbReference type="SAM" id="MobiDB-lite"/>
    </source>
</evidence>
<reference evidence="2 3" key="1">
    <citation type="submission" date="2019-09" db="EMBL/GenBank/DDBJ databases">
        <title>Arthrobacter zafarii sp. nov., a moderately thermotolerant and halotolerant actinobacterium isolated from Cholistan desert soil of Pakistan.</title>
        <authorList>
            <person name="Amin A."/>
            <person name="Ahmed I."/>
            <person name="Khalid N."/>
            <person name="Schumann P."/>
            <person name="Busse H.J."/>
            <person name="Khan I.U."/>
            <person name="Li S."/>
            <person name="Li W.J."/>
        </authorList>
    </citation>
    <scope>NUCLEOTIDE SEQUENCE [LARGE SCALE GENOMIC DNA]</scope>
    <source>
        <strain evidence="2 3">NCCP-1664</strain>
    </source>
</reference>
<gene>
    <name evidence="2" type="ORF">NCCP1664_17450</name>
</gene>
<feature type="compositionally biased region" description="Gly residues" evidence="1">
    <location>
        <begin position="26"/>
        <end position="49"/>
    </location>
</feature>
<keyword evidence="3" id="KW-1185">Reference proteome</keyword>
<organism evidence="2 3">
    <name type="scientific">Zafaria cholistanensis</name>
    <dbReference type="NCBI Taxonomy" id="1682741"/>
    <lineage>
        <taxon>Bacteria</taxon>
        <taxon>Bacillati</taxon>
        <taxon>Actinomycetota</taxon>
        <taxon>Actinomycetes</taxon>
        <taxon>Micrococcales</taxon>
        <taxon>Micrococcaceae</taxon>
        <taxon>Zafaria</taxon>
    </lineage>
</organism>
<name>A0A5A7NRA7_9MICC</name>